<proteinExistence type="predicted"/>
<dbReference type="Proteomes" id="UP000229278">
    <property type="component" value="Unassembled WGS sequence"/>
</dbReference>
<accession>A0A2G6PEZ7</accession>
<gene>
    <name evidence="1" type="ORF">CSA09_03505</name>
</gene>
<reference evidence="1 2" key="1">
    <citation type="submission" date="2017-10" db="EMBL/GenBank/DDBJ databases">
        <title>Novel microbial diversity and functional potential in the marine mammal oral microbiome.</title>
        <authorList>
            <person name="Dudek N.K."/>
            <person name="Sun C.L."/>
            <person name="Burstein D."/>
            <person name="Kantor R.S."/>
            <person name="Aliaga Goltsman D.S."/>
            <person name="Bik E.M."/>
            <person name="Thomas B.C."/>
            <person name="Banfield J.F."/>
            <person name="Relman D.A."/>
        </authorList>
    </citation>
    <scope>NUCLEOTIDE SEQUENCE [LARGE SCALE GENOMIC DNA]</scope>
    <source>
        <strain evidence="1">DOLJORAL78_50_517</strain>
    </source>
</reference>
<evidence type="ECO:0000313" key="2">
    <source>
        <dbReference type="Proteomes" id="UP000229278"/>
    </source>
</evidence>
<organism evidence="1 2">
    <name type="scientific">Candidatus Contendibacter odensensis</name>
    <dbReference type="NCBI Taxonomy" id="1400860"/>
    <lineage>
        <taxon>Bacteria</taxon>
        <taxon>Pseudomonadati</taxon>
        <taxon>Pseudomonadota</taxon>
        <taxon>Gammaproteobacteria</taxon>
        <taxon>Candidatus Competibacteraceae</taxon>
        <taxon>Candidatus Contendibacter</taxon>
    </lineage>
</organism>
<dbReference type="EMBL" id="PDTV01000007">
    <property type="protein sequence ID" value="PIE83143.1"/>
    <property type="molecule type" value="Genomic_DNA"/>
</dbReference>
<dbReference type="AlphaFoldDB" id="A0A2G6PEZ7"/>
<sequence>MNKLDGLWQNILSSTDANAEYTAVEALWKHIANARLQVAINVIEDNGNEIDIMDYTDRSSIKKVAVNLSKGDKENINVWTPIDPENIYILFREK</sequence>
<name>A0A2G6PEZ7_9GAMM</name>
<evidence type="ECO:0000313" key="1">
    <source>
        <dbReference type="EMBL" id="PIE83143.1"/>
    </source>
</evidence>
<protein>
    <submittedName>
        <fullName evidence="1">Uncharacterized protein</fullName>
    </submittedName>
</protein>
<comment type="caution">
    <text evidence="1">The sequence shown here is derived from an EMBL/GenBank/DDBJ whole genome shotgun (WGS) entry which is preliminary data.</text>
</comment>